<feature type="repeat" description="WD" evidence="6">
    <location>
        <begin position="640"/>
        <end position="681"/>
    </location>
</feature>
<keyword evidence="3" id="KW-0677">Repeat</keyword>
<comment type="similarity">
    <text evidence="5">Belongs to the WD repeat WDR3/UTP12 family.</text>
</comment>
<dbReference type="Pfam" id="PF04003">
    <property type="entry name" value="Utp12"/>
    <property type="match status" value="1"/>
</dbReference>
<evidence type="ECO:0000256" key="2">
    <source>
        <dbReference type="ARBA" id="ARBA00022574"/>
    </source>
</evidence>
<dbReference type="GO" id="GO:0032040">
    <property type="term" value="C:small-subunit processome"/>
    <property type="evidence" value="ECO:0007669"/>
    <property type="project" value="TreeGrafter"/>
</dbReference>
<evidence type="ECO:0000256" key="5">
    <source>
        <dbReference type="ARBA" id="ARBA00038229"/>
    </source>
</evidence>
<feature type="compositionally biased region" description="Basic and acidic residues" evidence="7">
    <location>
        <begin position="330"/>
        <end position="360"/>
    </location>
</feature>
<organism evidence="9 10">
    <name type="scientific">Ostreococcus tauri</name>
    <name type="common">Marine green alga</name>
    <dbReference type="NCBI Taxonomy" id="70448"/>
    <lineage>
        <taxon>Eukaryota</taxon>
        <taxon>Viridiplantae</taxon>
        <taxon>Chlorophyta</taxon>
        <taxon>Mamiellophyceae</taxon>
        <taxon>Mamiellales</taxon>
        <taxon>Bathycoccaceae</taxon>
        <taxon>Ostreococcus</taxon>
    </lineage>
</organism>
<dbReference type="RefSeq" id="XP_022841299.1">
    <property type="nucleotide sequence ID" value="XM_022982518.1"/>
</dbReference>
<dbReference type="GeneID" id="9837599"/>
<dbReference type="EMBL" id="CAID01000014">
    <property type="protein sequence ID" value="CEG02001.1"/>
    <property type="molecule type" value="Genomic_DNA"/>
</dbReference>
<dbReference type="InterPro" id="IPR015943">
    <property type="entry name" value="WD40/YVTN_repeat-like_dom_sf"/>
</dbReference>
<evidence type="ECO:0000313" key="10">
    <source>
        <dbReference type="Proteomes" id="UP000009170"/>
    </source>
</evidence>
<evidence type="ECO:0000256" key="6">
    <source>
        <dbReference type="PROSITE-ProRule" id="PRU00221"/>
    </source>
</evidence>
<dbReference type="InterPro" id="IPR051570">
    <property type="entry name" value="TBC1_cilium_biogenesis"/>
</dbReference>
<dbReference type="Proteomes" id="UP000009170">
    <property type="component" value="Unassembled WGS sequence"/>
</dbReference>
<evidence type="ECO:0000256" key="4">
    <source>
        <dbReference type="ARBA" id="ARBA00023242"/>
    </source>
</evidence>
<comment type="subcellular location">
    <subcellularLocation>
        <location evidence="1">Nucleus</location>
        <location evidence="1">Nucleolus</location>
    </subcellularLocation>
</comment>
<dbReference type="PANTHER" id="PTHR19853">
    <property type="entry name" value="WD REPEAT CONTAINING PROTEIN 3 WDR3"/>
    <property type="match status" value="1"/>
</dbReference>
<dbReference type="GO" id="GO:0030515">
    <property type="term" value="F:snoRNA binding"/>
    <property type="evidence" value="ECO:0007669"/>
    <property type="project" value="TreeGrafter"/>
</dbReference>
<dbReference type="SUPFAM" id="SSF50978">
    <property type="entry name" value="WD40 repeat-like"/>
    <property type="match status" value="2"/>
</dbReference>
<dbReference type="GO" id="GO:0030490">
    <property type="term" value="P:maturation of SSU-rRNA"/>
    <property type="evidence" value="ECO:0007669"/>
    <property type="project" value="TreeGrafter"/>
</dbReference>
<dbReference type="SMART" id="SM00320">
    <property type="entry name" value="WD40"/>
    <property type="match status" value="11"/>
</dbReference>
<dbReference type="KEGG" id="ota:OT_ostta14g00750"/>
<dbReference type="InterPro" id="IPR001680">
    <property type="entry name" value="WD40_rpt"/>
</dbReference>
<sequence length="943" mass="103444">MVKAYLRYEQAASWGVVASGLSDTAGAIAYVPPAPRNVAEGVGVDIARPAAAAKERLAVVALERVGLWDVKKGTREEQLIPPRATDERGATLAQPRVTALARSPGGDVLACGGADGSVRLWRIGDDACDVTLRGHKRDVTALRFSNDGSLLVSGGRDADVVVWDVAAESGVTRLRGHRDQITDCAFVDLRGHRSAELFGRMLVTTSKDGYVKVWDLGTRACTQTLTGFDGETWSLDVNPSQTRCVVGTADDKLHAFDCDERRDGFDRESPLMAMGTMTRRAKGRAMTVRFHSSGEYLGVQGAGRGLEIYRVRGDKEAAKKQKRRLKRKREKMEQKAREAEELGDLDAAREEHEDDGARAAQDELELASTVTTKSKMRGFAFSSEVSKRTDVMCKVAVLLDDNAVHEWEIVDEGEPERVHAIDSSGHPSDIRAVALSPDDETVLSCSSNGCKLWNISDGECLRTIKGGYGLCVAFAPGGRHAIVGTKQGTIELVDVNSGAQLPVPQAHEGAVWGFAMLPDDSGFISASADKTVRFWEWSLEKGEDGMRTLSFNHTRTLQMAEDVLSCQVTPDGKLLSVSLLDNTLKVFFVDSLKFNLSLYGHRLPALCHDISSDSQLLASAGADKNIRIWGLDFGDCHRSIFAHQDSVMALKFVPKTHYLFSVGKDKLIKYWDADKFDPLLTLEAHHAPVWCIAVSTRGNFIVTGSGDRSLRMWERTDEPFFVDEEQERLLEAKLDEGIDDERVRPNTELPVEGEEGMAGRKTLETLTAADAIAEALELAEHETKRFAEHAADNVKAGGKLAPLQPNPLLLGQQPSQYALNAIAKIRASELERAILCLPFEFAHAILDHLFTWLTAGQKVELTCKLATLVMRTHADRLSRVPEARKTLVAIRPLLRSRAKEARDIMGFNLAGIKVLENFVRDNAEVRGGDDDGVPDFATERVPL</sequence>
<dbReference type="Pfam" id="PF25172">
    <property type="entry name" value="Beta-prop_WDR3_2nd"/>
    <property type="match status" value="1"/>
</dbReference>
<proteinExistence type="inferred from homology"/>
<dbReference type="PROSITE" id="PS00678">
    <property type="entry name" value="WD_REPEATS_1"/>
    <property type="match status" value="2"/>
</dbReference>
<dbReference type="Gene3D" id="2.130.10.10">
    <property type="entry name" value="YVTN repeat-like/Quinoprotein amine dehydrogenase"/>
    <property type="match status" value="3"/>
</dbReference>
<dbReference type="InterPro" id="IPR020472">
    <property type="entry name" value="WD40_PAC1"/>
</dbReference>
<gene>
    <name evidence="9" type="ORF">OT_ostta14g00750</name>
</gene>
<dbReference type="CDD" id="cd00200">
    <property type="entry name" value="WD40"/>
    <property type="match status" value="2"/>
</dbReference>
<evidence type="ECO:0000256" key="1">
    <source>
        <dbReference type="ARBA" id="ARBA00004604"/>
    </source>
</evidence>
<dbReference type="OrthoDB" id="407922at2759"/>
<feature type="repeat" description="WD" evidence="6">
    <location>
        <begin position="97"/>
        <end position="123"/>
    </location>
</feature>
<feature type="repeat" description="WD" evidence="6">
    <location>
        <begin position="132"/>
        <end position="173"/>
    </location>
</feature>
<dbReference type="PROSITE" id="PS50294">
    <property type="entry name" value="WD_REPEATS_REGION"/>
    <property type="match status" value="5"/>
</dbReference>
<comment type="caution">
    <text evidence="9">The sequence shown here is derived from an EMBL/GenBank/DDBJ whole genome shotgun (WGS) entry which is preliminary data.</text>
</comment>
<dbReference type="STRING" id="70448.A0A096PAK8"/>
<dbReference type="Pfam" id="PF25173">
    <property type="entry name" value="Beta-prop_WDR3_1st"/>
    <property type="match status" value="1"/>
</dbReference>
<feature type="repeat" description="WD" evidence="6">
    <location>
        <begin position="504"/>
        <end position="536"/>
    </location>
</feature>
<evidence type="ECO:0000256" key="3">
    <source>
        <dbReference type="ARBA" id="ARBA00022737"/>
    </source>
</evidence>
<dbReference type="FunFam" id="2.130.10.10:FF:000157">
    <property type="entry name" value="WD repeat domain 3"/>
    <property type="match status" value="1"/>
</dbReference>
<dbReference type="AlphaFoldDB" id="A0A096PAK8"/>
<evidence type="ECO:0000313" key="9">
    <source>
        <dbReference type="EMBL" id="CEG02001.1"/>
    </source>
</evidence>
<protein>
    <submittedName>
        <fullName evidence="9">Quinoprotein amine dehydrogenase, beta chain-like</fullName>
    </submittedName>
</protein>
<evidence type="ECO:0000256" key="7">
    <source>
        <dbReference type="SAM" id="MobiDB-lite"/>
    </source>
</evidence>
<feature type="repeat" description="WD" evidence="6">
    <location>
        <begin position="598"/>
        <end position="639"/>
    </location>
</feature>
<feature type="region of interest" description="Disordered" evidence="7">
    <location>
        <begin position="319"/>
        <end position="360"/>
    </location>
</feature>
<accession>A0A096PAK8</accession>
<feature type="domain" description="Small-subunit processome Utp12" evidence="8">
    <location>
        <begin position="815"/>
        <end position="916"/>
    </location>
</feature>
<feature type="repeat" description="WD" evidence="6">
    <location>
        <begin position="174"/>
        <end position="224"/>
    </location>
</feature>
<dbReference type="PROSITE" id="PS50082">
    <property type="entry name" value="WD_REPEATS_2"/>
    <property type="match status" value="7"/>
</dbReference>
<reference evidence="9 10" key="2">
    <citation type="journal article" date="2014" name="BMC Genomics">
        <title>An improved genome of the model marine alga Ostreococcus tauri unfolds by assessing Illumina de novo assemblies.</title>
        <authorList>
            <person name="Blanc-Mathieu R."/>
            <person name="Verhelst B."/>
            <person name="Derelle E."/>
            <person name="Rombauts S."/>
            <person name="Bouget F.Y."/>
            <person name="Carre I."/>
            <person name="Chateau A."/>
            <person name="Eyre-Walker A."/>
            <person name="Grimsley N."/>
            <person name="Moreau H."/>
            <person name="Piegu B."/>
            <person name="Rivals E."/>
            <person name="Schackwitz W."/>
            <person name="Van de Peer Y."/>
            <person name="Piganeau G."/>
        </authorList>
    </citation>
    <scope>NUCLEOTIDE SEQUENCE [LARGE SCALE GENOMIC DNA]</scope>
    <source>
        <strain evidence="10">OTTH 0595 / CCAP 157/2 / RCC745</strain>
    </source>
</reference>
<dbReference type="PRINTS" id="PR00320">
    <property type="entry name" value="GPROTEINBRPT"/>
</dbReference>
<feature type="repeat" description="WD" evidence="6">
    <location>
        <begin position="682"/>
        <end position="714"/>
    </location>
</feature>
<keyword evidence="4" id="KW-0539">Nucleus</keyword>
<dbReference type="PANTHER" id="PTHR19853:SF0">
    <property type="entry name" value="WD REPEAT-CONTAINING PROTEIN 3"/>
    <property type="match status" value="1"/>
</dbReference>
<reference evidence="10" key="1">
    <citation type="journal article" date="2006" name="Proc. Natl. Acad. Sci. U.S.A.">
        <title>Genome analysis of the smallest free-living eukaryote Ostreococcus tauri unveils many unique features.</title>
        <authorList>
            <person name="Derelle E."/>
            <person name="Ferraz C."/>
            <person name="Rombauts S."/>
            <person name="Rouze P."/>
            <person name="Worden A.Z."/>
            <person name="Robbens S."/>
            <person name="Partensky F."/>
            <person name="Degroeve S."/>
            <person name="Echeynie S."/>
            <person name="Cooke R."/>
            <person name="Saeys Y."/>
            <person name="Wuyts J."/>
            <person name="Jabbari K."/>
            <person name="Bowler C."/>
            <person name="Panaud O."/>
            <person name="Piegu B."/>
            <person name="Ball S.G."/>
            <person name="Ral J.-P."/>
            <person name="Bouget F.-Y."/>
            <person name="Piganeau G."/>
            <person name="De Baets B."/>
            <person name="Picard A."/>
            <person name="Delseny M."/>
            <person name="Demaille J."/>
            <person name="Van de Peer Y."/>
            <person name="Moreau H."/>
        </authorList>
    </citation>
    <scope>NUCLEOTIDE SEQUENCE [LARGE SCALE GENOMIC DNA]</scope>
    <source>
        <strain evidence="10">OTTH 0595 / CCAP 157/2 / RCC745</strain>
    </source>
</reference>
<dbReference type="InParanoid" id="A0A096PAK8"/>
<evidence type="ECO:0000259" key="8">
    <source>
        <dbReference type="Pfam" id="PF04003"/>
    </source>
</evidence>
<keyword evidence="2 6" id="KW-0853">WD repeat</keyword>
<dbReference type="FunCoup" id="A0A096PAK8">
    <property type="interactions" value="1807"/>
</dbReference>
<dbReference type="GO" id="GO:0034388">
    <property type="term" value="C:Pwp2p-containing subcomplex of 90S preribosome"/>
    <property type="evidence" value="ECO:0007669"/>
    <property type="project" value="TreeGrafter"/>
</dbReference>
<keyword evidence="10" id="KW-1185">Reference proteome</keyword>
<feature type="compositionally biased region" description="Basic residues" evidence="7">
    <location>
        <begin position="320"/>
        <end position="329"/>
    </location>
</feature>
<name>A0A096PAK8_OSTTA</name>
<dbReference type="FunFam" id="2.130.10.10:FF:000178">
    <property type="entry name" value="WD repeat domain 3"/>
    <property type="match status" value="1"/>
</dbReference>
<dbReference type="InterPro" id="IPR007148">
    <property type="entry name" value="SSU_processome_Utp12"/>
</dbReference>
<dbReference type="InterPro" id="IPR036322">
    <property type="entry name" value="WD40_repeat_dom_sf"/>
</dbReference>
<dbReference type="InterPro" id="IPR019775">
    <property type="entry name" value="WD40_repeat_CS"/>
</dbReference>